<organism evidence="1 2">
    <name type="scientific">Apophysomyces ossiformis</name>
    <dbReference type="NCBI Taxonomy" id="679940"/>
    <lineage>
        <taxon>Eukaryota</taxon>
        <taxon>Fungi</taxon>
        <taxon>Fungi incertae sedis</taxon>
        <taxon>Mucoromycota</taxon>
        <taxon>Mucoromycotina</taxon>
        <taxon>Mucoromycetes</taxon>
        <taxon>Mucorales</taxon>
        <taxon>Mucorineae</taxon>
        <taxon>Mucoraceae</taxon>
        <taxon>Apophysomyces</taxon>
    </lineage>
</organism>
<dbReference type="EMBL" id="JABAYA010000311">
    <property type="protein sequence ID" value="KAF7721070.1"/>
    <property type="molecule type" value="Genomic_DNA"/>
</dbReference>
<comment type="caution">
    <text evidence="1">The sequence shown here is derived from an EMBL/GenBank/DDBJ whole genome shotgun (WGS) entry which is preliminary data.</text>
</comment>
<dbReference type="OrthoDB" id="2363016at2759"/>
<keyword evidence="2" id="KW-1185">Reference proteome</keyword>
<gene>
    <name evidence="1" type="ORF">EC973_005503</name>
</gene>
<name>A0A8H7BP81_9FUNG</name>
<sequence>MSNHHADTSHSTSGSCLLAIVETQLYEPQAEDILQDEDLLDLFHIVKQFLRKKPDQENLAKLFFCVSYALGDHVQFYKHVHEDRIVFRGSGSIEVASVQTPRNSSCCVVESSTTKGRGTDQSKFLSVSYLTNPSTNTTTDHGHTALTTPTSQSSFPFANDVSTDAHTVRPYTNLRPIYPTASIITEPALSSRPDPVDTTLYSRSENKTYGHSMLKRRHGEAEVLMEPNQRGFYYQDGRIAREPPLLQRYAEQGVLTQASLMRKRKRQTSDADFPYMLCTLPAPTKKPKIPHRHGEFDQRRDDIIGRMRNITMADLEQKSQRMSQDFSIAIDYAPLPPERDYTPEEAAELLGPSLRTLTSLSNMKPHQDNGMNQNGIYYNTDYFRLYLAFDQFQKTFARLFPSETGRIGENISDDLRESCANASIEKDKDRERNANMKAYRAWIEPLLIETNWAAFRRNIVVGERIFQVNIEIAICKECILLMTKELSGSKLHLTFTNNEWDEFINGLESGKWDQIVQLDRETPLTTGSSLLVAELRKKLDTHYWFCTDGQLMKPADRKLALIESSANAYDDQ</sequence>
<evidence type="ECO:0000313" key="2">
    <source>
        <dbReference type="Proteomes" id="UP000605846"/>
    </source>
</evidence>
<dbReference type="Proteomes" id="UP000605846">
    <property type="component" value="Unassembled WGS sequence"/>
</dbReference>
<dbReference type="AlphaFoldDB" id="A0A8H7BP81"/>
<reference evidence="1" key="1">
    <citation type="submission" date="2020-01" db="EMBL/GenBank/DDBJ databases">
        <title>Genome Sequencing of Three Apophysomyces-Like Fungal Strains Confirms a Novel Fungal Genus in the Mucoromycota with divergent Burkholderia-like Endosymbiotic Bacteria.</title>
        <authorList>
            <person name="Stajich J.E."/>
            <person name="Macias A.M."/>
            <person name="Carter-House D."/>
            <person name="Lovett B."/>
            <person name="Kasson L.R."/>
            <person name="Berry K."/>
            <person name="Grigoriev I."/>
            <person name="Chang Y."/>
            <person name="Spatafora J."/>
            <person name="Kasson M.T."/>
        </authorList>
    </citation>
    <scope>NUCLEOTIDE SEQUENCE</scope>
    <source>
        <strain evidence="1">NRRL A-21654</strain>
    </source>
</reference>
<proteinExistence type="predicted"/>
<protein>
    <submittedName>
        <fullName evidence="1">Uncharacterized protein</fullName>
    </submittedName>
</protein>
<accession>A0A8H7BP81</accession>
<evidence type="ECO:0000313" key="1">
    <source>
        <dbReference type="EMBL" id="KAF7721070.1"/>
    </source>
</evidence>